<dbReference type="PROSITE" id="PS51294">
    <property type="entry name" value="HTH_MYB"/>
    <property type="match status" value="2"/>
</dbReference>
<dbReference type="SUPFAM" id="SSF46689">
    <property type="entry name" value="Homeodomain-like"/>
    <property type="match status" value="2"/>
</dbReference>
<feature type="domain" description="Myb-like" evidence="8">
    <location>
        <begin position="155"/>
        <end position="183"/>
    </location>
</feature>
<reference evidence="10 11" key="1">
    <citation type="journal article" date="2019" name="Nat. Plants">
        <title>Genome sequencing of Musa balbisiana reveals subgenome evolution and function divergence in polyploid bananas.</title>
        <authorList>
            <person name="Yao X."/>
        </authorList>
    </citation>
    <scope>NUCLEOTIDE SEQUENCE [LARGE SCALE GENOMIC DNA]</scope>
    <source>
        <strain evidence="11">cv. DH-PKW</strain>
        <tissue evidence="10">Leaves</tissue>
    </source>
</reference>
<evidence type="ECO:0000256" key="1">
    <source>
        <dbReference type="ARBA" id="ARBA00004123"/>
    </source>
</evidence>
<dbReference type="GO" id="GO:0005634">
    <property type="term" value="C:nucleus"/>
    <property type="evidence" value="ECO:0007669"/>
    <property type="project" value="UniProtKB-SubCell"/>
</dbReference>
<dbReference type="PANTHER" id="PTHR45675">
    <property type="entry name" value="MYB TRANSCRIPTION FACTOR-RELATED-RELATED"/>
    <property type="match status" value="1"/>
</dbReference>
<evidence type="ECO:0000256" key="3">
    <source>
        <dbReference type="ARBA" id="ARBA00023015"/>
    </source>
</evidence>
<dbReference type="InterPro" id="IPR044676">
    <property type="entry name" value="EOBI/EOBII-like_plant"/>
</dbReference>
<name>A0A4S8JY84_MUSBA</name>
<evidence type="ECO:0000256" key="2">
    <source>
        <dbReference type="ARBA" id="ARBA00022737"/>
    </source>
</evidence>
<evidence type="ECO:0000259" key="9">
    <source>
        <dbReference type="PROSITE" id="PS51294"/>
    </source>
</evidence>
<comment type="subcellular location">
    <subcellularLocation>
        <location evidence="1">Nucleus</location>
    </subcellularLocation>
</comment>
<dbReference type="InterPro" id="IPR001005">
    <property type="entry name" value="SANT/Myb"/>
</dbReference>
<evidence type="ECO:0000256" key="4">
    <source>
        <dbReference type="ARBA" id="ARBA00023125"/>
    </source>
</evidence>
<evidence type="ECO:0000313" key="11">
    <source>
        <dbReference type="Proteomes" id="UP000317650"/>
    </source>
</evidence>
<keyword evidence="5" id="KW-0804">Transcription</keyword>
<dbReference type="Pfam" id="PF00249">
    <property type="entry name" value="Myb_DNA-binding"/>
    <property type="match status" value="2"/>
</dbReference>
<protein>
    <submittedName>
        <fullName evidence="10">Uncharacterized protein</fullName>
    </submittedName>
</protein>
<dbReference type="GO" id="GO:0003700">
    <property type="term" value="F:DNA-binding transcription factor activity"/>
    <property type="evidence" value="ECO:0007669"/>
    <property type="project" value="InterPro"/>
</dbReference>
<feature type="domain" description="HTH myb-type" evidence="9">
    <location>
        <begin position="158"/>
        <end position="187"/>
    </location>
</feature>
<accession>A0A4S8JY84</accession>
<dbReference type="InterPro" id="IPR009057">
    <property type="entry name" value="Homeodomain-like_sf"/>
</dbReference>
<gene>
    <name evidence="10" type="ORF">C4D60_Mb05t23090</name>
</gene>
<dbReference type="GO" id="GO:0043565">
    <property type="term" value="F:sequence-specific DNA binding"/>
    <property type="evidence" value="ECO:0007669"/>
    <property type="project" value="InterPro"/>
</dbReference>
<evidence type="ECO:0000256" key="6">
    <source>
        <dbReference type="ARBA" id="ARBA00023242"/>
    </source>
</evidence>
<keyword evidence="4" id="KW-0238">DNA-binding</keyword>
<feature type="domain" description="HTH myb-type" evidence="9">
    <location>
        <begin position="15"/>
        <end position="41"/>
    </location>
</feature>
<dbReference type="CDD" id="cd00167">
    <property type="entry name" value="SANT"/>
    <property type="match status" value="2"/>
</dbReference>
<dbReference type="Proteomes" id="UP000317650">
    <property type="component" value="Chromosome 5"/>
</dbReference>
<comment type="caution">
    <text evidence="10">The sequence shown here is derived from an EMBL/GenBank/DDBJ whole genome shotgun (WGS) entry which is preliminary data.</text>
</comment>
<dbReference type="SMART" id="SM00717">
    <property type="entry name" value="SANT"/>
    <property type="match status" value="1"/>
</dbReference>
<keyword evidence="11" id="KW-1185">Reference proteome</keyword>
<proteinExistence type="predicted"/>
<dbReference type="PROSITE" id="PS50090">
    <property type="entry name" value="MYB_LIKE"/>
    <property type="match status" value="2"/>
</dbReference>
<feature type="domain" description="Myb-like" evidence="8">
    <location>
        <begin position="13"/>
        <end position="54"/>
    </location>
</feature>
<dbReference type="PANTHER" id="PTHR45675:SF1">
    <property type="entry name" value="MYB TRANSCRIPTION FACTOR-RELATED"/>
    <property type="match status" value="1"/>
</dbReference>
<dbReference type="Gene3D" id="1.10.10.60">
    <property type="entry name" value="Homeodomain-like"/>
    <property type="match status" value="2"/>
</dbReference>
<evidence type="ECO:0000256" key="7">
    <source>
        <dbReference type="SAM" id="MobiDB-lite"/>
    </source>
</evidence>
<evidence type="ECO:0000256" key="5">
    <source>
        <dbReference type="ARBA" id="ARBA00023163"/>
    </source>
</evidence>
<dbReference type="EMBL" id="PYDT01000003">
    <property type="protein sequence ID" value="THU67289.1"/>
    <property type="molecule type" value="Genomic_DNA"/>
</dbReference>
<organism evidence="10 11">
    <name type="scientific">Musa balbisiana</name>
    <name type="common">Banana</name>
    <dbReference type="NCBI Taxonomy" id="52838"/>
    <lineage>
        <taxon>Eukaryota</taxon>
        <taxon>Viridiplantae</taxon>
        <taxon>Streptophyta</taxon>
        <taxon>Embryophyta</taxon>
        <taxon>Tracheophyta</taxon>
        <taxon>Spermatophyta</taxon>
        <taxon>Magnoliopsida</taxon>
        <taxon>Liliopsida</taxon>
        <taxon>Zingiberales</taxon>
        <taxon>Musaceae</taxon>
        <taxon>Musa</taxon>
    </lineage>
</organism>
<keyword evidence="2" id="KW-0677">Repeat</keyword>
<sequence>MEFHGKSCGGEEELDLRRGPWTVDEDHILVNYIAVHGEGRWNSLARCAGTDLRSLPTDSSQLIPTESVLRSKKGYASLSSSLKSNRTEKNWKELPAPMAQLPSARRPARQHHSGGAAPDPGAPLPLGKPVSYLPGKPLHANPSHVLARASMTDGGLRRRWSKIAQHLPGRTDNEIKNYWRTRVQKHAKQLKCDVNSKQFKDVVRYLWIPHLVERIRAASGGPRPPRTRMWRCRLPAVLRRTQARPGRRRWTRSGLNSRRLRFPTASQPAARRGGRCGLFK</sequence>
<evidence type="ECO:0000259" key="8">
    <source>
        <dbReference type="PROSITE" id="PS50090"/>
    </source>
</evidence>
<dbReference type="InterPro" id="IPR017930">
    <property type="entry name" value="Myb_dom"/>
</dbReference>
<keyword evidence="3" id="KW-0805">Transcription regulation</keyword>
<dbReference type="AlphaFoldDB" id="A0A4S8JY84"/>
<dbReference type="STRING" id="52838.A0A4S8JY84"/>
<feature type="compositionally biased region" description="Low complexity" evidence="7">
    <location>
        <begin position="114"/>
        <end position="127"/>
    </location>
</feature>
<evidence type="ECO:0000313" key="10">
    <source>
        <dbReference type="EMBL" id="THU67289.1"/>
    </source>
</evidence>
<keyword evidence="6" id="KW-0539">Nucleus</keyword>
<feature type="region of interest" description="Disordered" evidence="7">
    <location>
        <begin position="101"/>
        <end position="135"/>
    </location>
</feature>